<reference evidence="2 3" key="1">
    <citation type="submission" date="2019-04" db="EMBL/GenBank/DDBJ databases">
        <title>Comparative genomics and transcriptomics to analyze fruiting body development in filamentous ascomycetes.</title>
        <authorList>
            <consortium name="DOE Joint Genome Institute"/>
            <person name="Lutkenhaus R."/>
            <person name="Traeger S."/>
            <person name="Breuer J."/>
            <person name="Kuo A."/>
            <person name="Lipzen A."/>
            <person name="Pangilinan J."/>
            <person name="Dilworth D."/>
            <person name="Sandor L."/>
            <person name="Poggeler S."/>
            <person name="Barry K."/>
            <person name="Grigoriev I.V."/>
            <person name="Nowrousian M."/>
        </authorList>
    </citation>
    <scope>NUCLEOTIDE SEQUENCE [LARGE SCALE GENOMIC DNA]</scope>
    <source>
        <strain evidence="2 3">CBS 389.68</strain>
    </source>
</reference>
<keyword evidence="1" id="KW-0472">Membrane</keyword>
<gene>
    <name evidence="2" type="ORF">EX30DRAFT_56857</name>
</gene>
<keyword evidence="1" id="KW-0812">Transmembrane</keyword>
<sequence>MISSCSERGGVHCSPYRDVIPGDVVVVVVVVVVVIIPARKNGKTRPRMLNVVLCNNGGQVL</sequence>
<dbReference type="Proteomes" id="UP000298138">
    <property type="component" value="Unassembled WGS sequence"/>
</dbReference>
<dbReference type="InParanoid" id="A0A4S2MUX1"/>
<evidence type="ECO:0000313" key="2">
    <source>
        <dbReference type="EMBL" id="TGZ80313.1"/>
    </source>
</evidence>
<dbReference type="EMBL" id="ML220125">
    <property type="protein sequence ID" value="TGZ80313.1"/>
    <property type="molecule type" value="Genomic_DNA"/>
</dbReference>
<feature type="transmembrane region" description="Helical" evidence="1">
    <location>
        <begin position="20"/>
        <end position="38"/>
    </location>
</feature>
<dbReference type="AlphaFoldDB" id="A0A4S2MUX1"/>
<proteinExistence type="predicted"/>
<organism evidence="2 3">
    <name type="scientific">Ascodesmis nigricans</name>
    <dbReference type="NCBI Taxonomy" id="341454"/>
    <lineage>
        <taxon>Eukaryota</taxon>
        <taxon>Fungi</taxon>
        <taxon>Dikarya</taxon>
        <taxon>Ascomycota</taxon>
        <taxon>Pezizomycotina</taxon>
        <taxon>Pezizomycetes</taxon>
        <taxon>Pezizales</taxon>
        <taxon>Ascodesmidaceae</taxon>
        <taxon>Ascodesmis</taxon>
    </lineage>
</organism>
<name>A0A4S2MUX1_9PEZI</name>
<evidence type="ECO:0000256" key="1">
    <source>
        <dbReference type="SAM" id="Phobius"/>
    </source>
</evidence>
<protein>
    <submittedName>
        <fullName evidence="2">Uncharacterized protein</fullName>
    </submittedName>
</protein>
<keyword evidence="3" id="KW-1185">Reference proteome</keyword>
<accession>A0A4S2MUX1</accession>
<evidence type="ECO:0000313" key="3">
    <source>
        <dbReference type="Proteomes" id="UP000298138"/>
    </source>
</evidence>
<keyword evidence="1" id="KW-1133">Transmembrane helix</keyword>